<evidence type="ECO:0000256" key="1">
    <source>
        <dbReference type="ARBA" id="ARBA00022485"/>
    </source>
</evidence>
<dbReference type="PANTHER" id="PTHR43498:SF1">
    <property type="entry name" value="COB--COM HETERODISULFIDE REDUCTASE IRON-SULFUR SUBUNIT A"/>
    <property type="match status" value="1"/>
</dbReference>
<keyword evidence="2" id="KW-0479">Metal-binding</keyword>
<keyword evidence="5" id="KW-0411">Iron-sulfur</keyword>
<keyword evidence="4" id="KW-0408">Iron</keyword>
<dbReference type="Pfam" id="PF12831">
    <property type="entry name" value="FAD_oxidored"/>
    <property type="match status" value="1"/>
</dbReference>
<protein>
    <submittedName>
        <fullName evidence="7">Xanthan lyase</fullName>
    </submittedName>
</protein>
<name>A0A2S8FPW2_9BACT</name>
<evidence type="ECO:0000256" key="2">
    <source>
        <dbReference type="ARBA" id="ARBA00022723"/>
    </source>
</evidence>
<dbReference type="EMBL" id="PUIB01000017">
    <property type="protein sequence ID" value="PQO33894.1"/>
    <property type="molecule type" value="Genomic_DNA"/>
</dbReference>
<sequence>MNFSRLCYTAVFLLTLCLLPQRFLFAETKSADVVVYGATPGGFCAAIAAAREGATVILLEPTSHVGGVNTGGLSFSDSNQTVRSTVMGLFDEWHRRIEDDYRSRGVELPYDVSVKDNSVWTYEPHVAMRVTLAMLKEAGVEVVTQRPLKSVRKEGATIVEIETADGNFAARTFVDATYEGDLMAAAGVAWTIGREGKADFGESLAGKRYPKGKMKISGFDDQGNLLPLVTTSDPGGENAGDDRVMVYSFRLCLTSDPANRVPFPKPDHYDPARFEAVRRYAKSGGTRFGIDLYPLPGNKFDGNNSIGGQFSLGLVGACNGWSEADAKRRAEIFEAHRQYTLEFYQFLTTDPAVPEAMRKKYAALGLCRDEFADTEHWPPQLYVREGRRMQGMHVVSQDDILENPAKDDPIAVSSFPIDSHDCQRVAFDDGTVADEGTIFPVRMPGRRHGYAYHIPYGAILPHGKECDNLLVPVALSCTHVGISSIRVEPTWMILGQSAGIAAALAAKDGIAVQKLPYERLKGRLLEQGQVLDLPQLPELPKPTTMASIPKKSLPGIVLDDTDAKLTGDWSHSTNFKPNVERGYLHDEAAGSGGAVATFELKVPKSGKYQVNMAYSAHPTRAKSVPVVIRSGGNEVRWTVDQTKPLPSGSTFREIGKISLSANSTTVISIRNEGTDGFVILDALQLLPVEP</sequence>
<dbReference type="Gene3D" id="3.50.50.60">
    <property type="entry name" value="FAD/NAD(P)-binding domain"/>
    <property type="match status" value="1"/>
</dbReference>
<evidence type="ECO:0000256" key="5">
    <source>
        <dbReference type="ARBA" id="ARBA00023014"/>
    </source>
</evidence>
<evidence type="ECO:0000313" key="8">
    <source>
        <dbReference type="Proteomes" id="UP000239388"/>
    </source>
</evidence>
<dbReference type="PANTHER" id="PTHR43498">
    <property type="entry name" value="FERREDOXIN:COB-COM HETERODISULFIDE REDUCTASE SUBUNIT A"/>
    <property type="match status" value="1"/>
</dbReference>
<evidence type="ECO:0000313" key="7">
    <source>
        <dbReference type="EMBL" id="PQO33894.1"/>
    </source>
</evidence>
<dbReference type="Pfam" id="PF25275">
    <property type="entry name" value="Golvesin_C"/>
    <property type="match status" value="1"/>
</dbReference>
<dbReference type="GO" id="GO:0016491">
    <property type="term" value="F:oxidoreductase activity"/>
    <property type="evidence" value="ECO:0007669"/>
    <property type="project" value="UniProtKB-KW"/>
</dbReference>
<dbReference type="RefSeq" id="WP_105355727.1">
    <property type="nucleotide sequence ID" value="NZ_PUIB01000017.1"/>
</dbReference>
<evidence type="ECO:0000256" key="4">
    <source>
        <dbReference type="ARBA" id="ARBA00023004"/>
    </source>
</evidence>
<proteinExistence type="predicted"/>
<dbReference type="GO" id="GO:0016829">
    <property type="term" value="F:lyase activity"/>
    <property type="evidence" value="ECO:0007669"/>
    <property type="project" value="UniProtKB-KW"/>
</dbReference>
<comment type="caution">
    <text evidence="7">The sequence shown here is derived from an EMBL/GenBank/DDBJ whole genome shotgun (WGS) entry which is preliminary data.</text>
</comment>
<evidence type="ECO:0000256" key="3">
    <source>
        <dbReference type="ARBA" id="ARBA00023002"/>
    </source>
</evidence>
<dbReference type="GO" id="GO:0046872">
    <property type="term" value="F:metal ion binding"/>
    <property type="evidence" value="ECO:0007669"/>
    <property type="project" value="UniProtKB-KW"/>
</dbReference>
<accession>A0A2S8FPW2</accession>
<dbReference type="SUPFAM" id="SSF51905">
    <property type="entry name" value="FAD/NAD(P)-binding domain"/>
    <property type="match status" value="1"/>
</dbReference>
<dbReference type="AlphaFoldDB" id="A0A2S8FPW2"/>
<organism evidence="7 8">
    <name type="scientific">Blastopirellula marina</name>
    <dbReference type="NCBI Taxonomy" id="124"/>
    <lineage>
        <taxon>Bacteria</taxon>
        <taxon>Pseudomonadati</taxon>
        <taxon>Planctomycetota</taxon>
        <taxon>Planctomycetia</taxon>
        <taxon>Pirellulales</taxon>
        <taxon>Pirellulaceae</taxon>
        <taxon>Blastopirellula</taxon>
    </lineage>
</organism>
<evidence type="ECO:0000259" key="6">
    <source>
        <dbReference type="Pfam" id="PF25275"/>
    </source>
</evidence>
<dbReference type="InterPro" id="IPR036188">
    <property type="entry name" value="FAD/NAD-bd_sf"/>
</dbReference>
<dbReference type="OrthoDB" id="287984at2"/>
<dbReference type="GO" id="GO:0051539">
    <property type="term" value="F:4 iron, 4 sulfur cluster binding"/>
    <property type="evidence" value="ECO:0007669"/>
    <property type="project" value="UniProtKB-KW"/>
</dbReference>
<gene>
    <name evidence="7" type="ORF">C5Y98_16870</name>
</gene>
<reference evidence="7 8" key="1">
    <citation type="submission" date="2018-02" db="EMBL/GenBank/DDBJ databases">
        <title>Comparative genomes isolates from brazilian mangrove.</title>
        <authorList>
            <person name="Araujo J.E."/>
            <person name="Taketani R.G."/>
            <person name="Silva M.C.P."/>
            <person name="Loureco M.V."/>
            <person name="Andreote F.D."/>
        </authorList>
    </citation>
    <scope>NUCLEOTIDE SEQUENCE [LARGE SCALE GENOMIC DNA]</scope>
    <source>
        <strain evidence="7 8">NAP PRIS-MGV</strain>
    </source>
</reference>
<keyword evidence="3" id="KW-0560">Oxidoreductase</keyword>
<dbReference type="Gene3D" id="2.60.120.260">
    <property type="entry name" value="Galactose-binding domain-like"/>
    <property type="match status" value="1"/>
</dbReference>
<feature type="domain" description="Golvesin/Xly CBD-like" evidence="6">
    <location>
        <begin position="557"/>
        <end position="685"/>
    </location>
</feature>
<dbReference type="InterPro" id="IPR033803">
    <property type="entry name" value="CBD-like_Golvesin-Xly"/>
</dbReference>
<dbReference type="Proteomes" id="UP000239388">
    <property type="component" value="Unassembled WGS sequence"/>
</dbReference>
<dbReference type="InterPro" id="IPR039650">
    <property type="entry name" value="HdrA-like"/>
</dbReference>
<keyword evidence="7" id="KW-0456">Lyase</keyword>
<keyword evidence="1" id="KW-0004">4Fe-4S</keyword>